<dbReference type="AlphaFoldDB" id="W4MAN3"/>
<dbReference type="Pfam" id="PF12697">
    <property type="entry name" value="Abhydrolase_6"/>
    <property type="match status" value="1"/>
</dbReference>
<dbReference type="InterPro" id="IPR050228">
    <property type="entry name" value="Carboxylesterase_BioH"/>
</dbReference>
<gene>
    <name evidence="2" type="ORF">ETSY2_11295</name>
</gene>
<feature type="domain" description="AB hydrolase-1" evidence="1">
    <location>
        <begin position="36"/>
        <end position="292"/>
    </location>
</feature>
<name>W4MAN3_9BACT</name>
<dbReference type="PANTHER" id="PTHR43194:SF2">
    <property type="entry name" value="PEROXISOMAL MEMBRANE PROTEIN LPX1"/>
    <property type="match status" value="1"/>
</dbReference>
<comment type="caution">
    <text evidence="2">The sequence shown here is derived from an EMBL/GenBank/DDBJ whole genome shotgun (WGS) entry which is preliminary data.</text>
</comment>
<reference evidence="2 3" key="1">
    <citation type="journal article" date="2014" name="Nature">
        <title>An environmental bacterial taxon with a large and distinct metabolic repertoire.</title>
        <authorList>
            <person name="Wilson M.C."/>
            <person name="Mori T."/>
            <person name="Ruckert C."/>
            <person name="Uria A.R."/>
            <person name="Helf M.J."/>
            <person name="Takada K."/>
            <person name="Gernert C."/>
            <person name="Steffens U.A."/>
            <person name="Heycke N."/>
            <person name="Schmitt S."/>
            <person name="Rinke C."/>
            <person name="Helfrich E.J."/>
            <person name="Brachmann A.O."/>
            <person name="Gurgui C."/>
            <person name="Wakimoto T."/>
            <person name="Kracht M."/>
            <person name="Crusemann M."/>
            <person name="Hentschel U."/>
            <person name="Abe I."/>
            <person name="Matsunaga S."/>
            <person name="Kalinowski J."/>
            <person name="Takeyama H."/>
            <person name="Piel J."/>
        </authorList>
    </citation>
    <scope>NUCLEOTIDE SEQUENCE [LARGE SCALE GENOMIC DNA]</scope>
    <source>
        <strain evidence="3">TSY2</strain>
    </source>
</reference>
<organism evidence="2 3">
    <name type="scientific">Candidatus Entotheonella gemina</name>
    <dbReference type="NCBI Taxonomy" id="1429439"/>
    <lineage>
        <taxon>Bacteria</taxon>
        <taxon>Pseudomonadati</taxon>
        <taxon>Nitrospinota/Tectimicrobiota group</taxon>
        <taxon>Candidatus Tectimicrobiota</taxon>
        <taxon>Candidatus Entotheonellia</taxon>
        <taxon>Candidatus Entotheonellales</taxon>
        <taxon>Candidatus Entotheonellaceae</taxon>
        <taxon>Candidatus Entotheonella</taxon>
    </lineage>
</organism>
<evidence type="ECO:0000259" key="1">
    <source>
        <dbReference type="Pfam" id="PF12697"/>
    </source>
</evidence>
<dbReference type="Gene3D" id="3.40.50.1820">
    <property type="entry name" value="alpha/beta hydrolase"/>
    <property type="match status" value="1"/>
</dbReference>
<evidence type="ECO:0000313" key="3">
    <source>
        <dbReference type="Proteomes" id="UP000019140"/>
    </source>
</evidence>
<proteinExistence type="predicted"/>
<protein>
    <recommendedName>
        <fullName evidence="1">AB hydrolase-1 domain-containing protein</fullName>
    </recommendedName>
</protein>
<sequence length="308" mass="34550">MHFELPAPHHILDLRMDDGARIRVRQHGDPNQPVRVFLSHGNGFATDGYFPFWRLLLDRFDVIVFDFRNHGWNPLADPPNHTYTQFARDLETVHHAVTAQLGPKPTVGAFHSLSARTAIKYAVEGGWLWDPLVLFGPPNVPPQGHPLYEVMVKFDHRLAAWAQSRPQRFASPHEMADVFRELRAHQHWLEGAHELMAQAILHQENGSGDWVLTCPGELEAGVYLSNIPLQIWPHASDFGGPVKIIAADPTVERPGIPAQTSKILSETNGFDYAYIPGTGHMLQSEKPEAIYRVMMSFLASCGLISDTP</sequence>
<dbReference type="HOGENOM" id="CLU_871356_0_0_7"/>
<dbReference type="InterPro" id="IPR000073">
    <property type="entry name" value="AB_hydrolase_1"/>
</dbReference>
<accession>W4MAN3</accession>
<keyword evidence="3" id="KW-1185">Reference proteome</keyword>
<dbReference type="InterPro" id="IPR029058">
    <property type="entry name" value="AB_hydrolase_fold"/>
</dbReference>
<dbReference type="EMBL" id="AZHX01000460">
    <property type="protein sequence ID" value="ETX07424.1"/>
    <property type="molecule type" value="Genomic_DNA"/>
</dbReference>
<dbReference type="Proteomes" id="UP000019140">
    <property type="component" value="Unassembled WGS sequence"/>
</dbReference>
<dbReference type="PANTHER" id="PTHR43194">
    <property type="entry name" value="HYDROLASE ALPHA/BETA FOLD FAMILY"/>
    <property type="match status" value="1"/>
</dbReference>
<dbReference type="SUPFAM" id="SSF53474">
    <property type="entry name" value="alpha/beta-Hydrolases"/>
    <property type="match status" value="1"/>
</dbReference>
<evidence type="ECO:0000313" key="2">
    <source>
        <dbReference type="EMBL" id="ETX07424.1"/>
    </source>
</evidence>